<keyword evidence="1" id="KW-0472">Membrane</keyword>
<gene>
    <name evidence="2" type="ORF">RO3G_16988</name>
</gene>
<evidence type="ECO:0000313" key="2">
    <source>
        <dbReference type="EMBL" id="EIE92466.1"/>
    </source>
</evidence>
<organism evidence="2 3">
    <name type="scientific">Rhizopus delemar (strain RA 99-880 / ATCC MYA-4621 / FGSC 9543 / NRRL 43880)</name>
    <name type="common">Mucormycosis agent</name>
    <name type="synonym">Rhizopus arrhizus var. delemar</name>
    <dbReference type="NCBI Taxonomy" id="246409"/>
    <lineage>
        <taxon>Eukaryota</taxon>
        <taxon>Fungi</taxon>
        <taxon>Fungi incertae sedis</taxon>
        <taxon>Mucoromycota</taxon>
        <taxon>Mucoromycotina</taxon>
        <taxon>Mucoromycetes</taxon>
        <taxon>Mucorales</taxon>
        <taxon>Mucorineae</taxon>
        <taxon>Rhizopodaceae</taxon>
        <taxon>Rhizopus</taxon>
    </lineage>
</organism>
<accession>I1CVI6</accession>
<reference evidence="2 3" key="1">
    <citation type="journal article" date="2009" name="PLoS Genet.">
        <title>Genomic analysis of the basal lineage fungus Rhizopus oryzae reveals a whole-genome duplication.</title>
        <authorList>
            <person name="Ma L.-J."/>
            <person name="Ibrahim A.S."/>
            <person name="Skory C."/>
            <person name="Grabherr M.G."/>
            <person name="Burger G."/>
            <person name="Butler M."/>
            <person name="Elias M."/>
            <person name="Idnurm A."/>
            <person name="Lang B.F."/>
            <person name="Sone T."/>
            <person name="Abe A."/>
            <person name="Calvo S.E."/>
            <person name="Corrochano L.M."/>
            <person name="Engels R."/>
            <person name="Fu J."/>
            <person name="Hansberg W."/>
            <person name="Kim J.-M."/>
            <person name="Kodira C.D."/>
            <person name="Koehrsen M.J."/>
            <person name="Liu B."/>
            <person name="Miranda-Saavedra D."/>
            <person name="O'Leary S."/>
            <person name="Ortiz-Castellanos L."/>
            <person name="Poulter R."/>
            <person name="Rodriguez-Romero J."/>
            <person name="Ruiz-Herrera J."/>
            <person name="Shen Y.-Q."/>
            <person name="Zeng Q."/>
            <person name="Galagan J."/>
            <person name="Birren B.W."/>
            <person name="Cuomo C.A."/>
            <person name="Wickes B.L."/>
        </authorList>
    </citation>
    <scope>NUCLEOTIDE SEQUENCE [LARGE SCALE GENOMIC DNA]</scope>
    <source>
        <strain evidence="3">RA 99-880 / ATCC MYA-4621 / FGSC 9543 / NRRL 43880</strain>
    </source>
</reference>
<keyword evidence="1" id="KW-0812">Transmembrane</keyword>
<dbReference type="InParanoid" id="I1CVI6"/>
<sequence length="107" mass="11750">MLTLPAFVCLGQDSFFAALLAKNSIVLFCVNINGPLKLLLYLFLFLHGSLVAILSCKSSLLVVSLLSLYSLLFLSLYGLFAMLLKSVAGWDDDLLEIVSSKEECELK</sequence>
<keyword evidence="1" id="KW-1133">Transmembrane helix</keyword>
<dbReference type="Proteomes" id="UP000009138">
    <property type="component" value="Unassembled WGS sequence"/>
</dbReference>
<evidence type="ECO:0000256" key="1">
    <source>
        <dbReference type="SAM" id="Phobius"/>
    </source>
</evidence>
<name>I1CVI6_RHIO9</name>
<dbReference type="RefSeq" id="XP_067527862.1">
    <property type="nucleotide sequence ID" value="XM_067671572.1"/>
</dbReference>
<keyword evidence="3" id="KW-1185">Reference proteome</keyword>
<dbReference type="VEuPathDB" id="FungiDB:RO3G_16988"/>
<evidence type="ECO:0000313" key="3">
    <source>
        <dbReference type="Proteomes" id="UP000009138"/>
    </source>
</evidence>
<dbReference type="GeneID" id="93623953"/>
<dbReference type="AlphaFoldDB" id="I1CVI6"/>
<feature type="transmembrane region" description="Helical" evidence="1">
    <location>
        <begin position="61"/>
        <end position="84"/>
    </location>
</feature>
<protein>
    <submittedName>
        <fullName evidence="2">Uncharacterized protein</fullName>
    </submittedName>
</protein>
<dbReference type="EMBL" id="GG669511">
    <property type="protein sequence ID" value="EIE92466.1"/>
    <property type="molecule type" value="Genomic_DNA"/>
</dbReference>
<proteinExistence type="predicted"/>